<sequence length="116" mass="11788">MGGTYFISADTGTAASAGHQTAGTAESWDSWAGRCAAAFGDAGQSFRSVRIELAAMGFGWRVVGGARQVGEHVETLGLNTAAAANTVDAADEDSAAQLHQHSGGSMGSHLSRPVNH</sequence>
<dbReference type="RefSeq" id="WP_239675991.1">
    <property type="nucleotide sequence ID" value="NZ_CP070499.1"/>
</dbReference>
<proteinExistence type="predicted"/>
<dbReference type="AlphaFoldDB" id="A0A895YEP4"/>
<accession>A0A895YEP4</accession>
<dbReference type="KEGG" id="nhy:JQS43_20355"/>
<organism evidence="2 3">
    <name type="scientific">Natronosporangium hydrolyticum</name>
    <dbReference type="NCBI Taxonomy" id="2811111"/>
    <lineage>
        <taxon>Bacteria</taxon>
        <taxon>Bacillati</taxon>
        <taxon>Actinomycetota</taxon>
        <taxon>Actinomycetes</taxon>
        <taxon>Micromonosporales</taxon>
        <taxon>Micromonosporaceae</taxon>
        <taxon>Natronosporangium</taxon>
    </lineage>
</organism>
<protein>
    <submittedName>
        <fullName evidence="2">Uncharacterized protein</fullName>
    </submittedName>
</protein>
<evidence type="ECO:0000256" key="1">
    <source>
        <dbReference type="SAM" id="MobiDB-lite"/>
    </source>
</evidence>
<reference evidence="2" key="1">
    <citation type="submission" date="2021-02" db="EMBL/GenBank/DDBJ databases">
        <title>Natrosporangium hydrolyticum gen. nov., sp. nov, a haloalkaliphilic actinobacterium from a soda solonchak soil.</title>
        <authorList>
            <person name="Sorokin D.Y."/>
            <person name="Khijniak T.V."/>
            <person name="Zakharycheva A.P."/>
            <person name="Boueva O.V."/>
            <person name="Ariskina E.V."/>
            <person name="Hahnke R.L."/>
            <person name="Bunk B."/>
            <person name="Sproer C."/>
            <person name="Schumann P."/>
            <person name="Evtushenko L.I."/>
            <person name="Kublanov I.V."/>
        </authorList>
    </citation>
    <scope>NUCLEOTIDE SEQUENCE</scope>
    <source>
        <strain evidence="2">DSM 106523</strain>
    </source>
</reference>
<feature type="region of interest" description="Disordered" evidence="1">
    <location>
        <begin position="89"/>
        <end position="116"/>
    </location>
</feature>
<name>A0A895YEP4_9ACTN</name>
<keyword evidence="3" id="KW-1185">Reference proteome</keyword>
<evidence type="ECO:0000313" key="3">
    <source>
        <dbReference type="Proteomes" id="UP000662857"/>
    </source>
</evidence>
<dbReference type="EMBL" id="CP070499">
    <property type="protein sequence ID" value="QSB13879.1"/>
    <property type="molecule type" value="Genomic_DNA"/>
</dbReference>
<dbReference type="Proteomes" id="UP000662857">
    <property type="component" value="Chromosome"/>
</dbReference>
<evidence type="ECO:0000313" key="2">
    <source>
        <dbReference type="EMBL" id="QSB13879.1"/>
    </source>
</evidence>
<gene>
    <name evidence="2" type="ORF">JQS43_20355</name>
</gene>